<protein>
    <submittedName>
        <fullName evidence="1">Uncharacterized protein</fullName>
    </submittedName>
</protein>
<accession>A0A975T7Y2</accession>
<reference evidence="1" key="1">
    <citation type="submission" date="2017-04" db="EMBL/GenBank/DDBJ databases">
        <title>Genome deletions in a multicellular cyanobacterial endosymbiont for morphological adaptation in marine diatoms.</title>
        <authorList>
            <person name="Wang Y."/>
            <person name="Gao H."/>
            <person name="Li R."/>
            <person name="Xu X."/>
        </authorList>
    </citation>
    <scope>NUCLEOTIDE SEQUENCE</scope>
    <source>
        <strain evidence="1">FACHB 800</strain>
    </source>
</reference>
<evidence type="ECO:0000313" key="2">
    <source>
        <dbReference type="Proteomes" id="UP000683511"/>
    </source>
</evidence>
<name>A0A975T7Y2_9NOST</name>
<organism evidence="1 2">
    <name type="scientific">Richelia sinica FACHB-800</name>
    <dbReference type="NCBI Taxonomy" id="1357546"/>
    <lineage>
        <taxon>Bacteria</taxon>
        <taxon>Bacillati</taxon>
        <taxon>Cyanobacteriota</taxon>
        <taxon>Cyanophyceae</taxon>
        <taxon>Nostocales</taxon>
        <taxon>Nostocaceae</taxon>
        <taxon>Richelia</taxon>
    </lineage>
</organism>
<sequence length="36" mass="4266">MSFLRLAKLKNLLHSISKTYHYQFFAFLDASAIINY</sequence>
<dbReference type="AlphaFoldDB" id="A0A975T7Y2"/>
<keyword evidence="2" id="KW-1185">Reference proteome</keyword>
<dbReference type="EMBL" id="CP021056">
    <property type="protein sequence ID" value="QXE23725.1"/>
    <property type="molecule type" value="Genomic_DNA"/>
</dbReference>
<dbReference type="Proteomes" id="UP000683511">
    <property type="component" value="Chromosome"/>
</dbReference>
<dbReference type="KEGG" id="rsin:B6N60_02415"/>
<proteinExistence type="predicted"/>
<evidence type="ECO:0000313" key="1">
    <source>
        <dbReference type="EMBL" id="QXE23725.1"/>
    </source>
</evidence>
<gene>
    <name evidence="1" type="ORF">B6N60_02415</name>
</gene>